<gene>
    <name evidence="1" type="ORF">D3Y57_12985</name>
</gene>
<name>A0A494TLK4_SPHPE</name>
<dbReference type="KEGG" id="spha:D3Y57_12985"/>
<dbReference type="EMBL" id="CP032829">
    <property type="protein sequence ID" value="AYJ86706.1"/>
    <property type="molecule type" value="Genomic_DNA"/>
</dbReference>
<accession>A0A494TLK4</accession>
<proteinExistence type="predicted"/>
<keyword evidence="2" id="KW-1185">Reference proteome</keyword>
<evidence type="ECO:0000313" key="2">
    <source>
        <dbReference type="Proteomes" id="UP000276254"/>
    </source>
</evidence>
<dbReference type="Proteomes" id="UP000276254">
    <property type="component" value="Chromosome"/>
</dbReference>
<sequence>MNLNRSTAHHVIQIVIDAAQDRPFGDRWTVMAYIDHSQTFEVDCIVPRTGRLLASLFRNNAPTSSRFVRSERLPKADVHSAAR</sequence>
<reference evidence="1 2" key="1">
    <citation type="submission" date="2018-09" db="EMBL/GenBank/DDBJ databases">
        <title>Sphingomonas peninsula sp. nov., isolated from fildes peninsula, Antarctic soil.</title>
        <authorList>
            <person name="Yingchao G."/>
        </authorList>
    </citation>
    <scope>NUCLEOTIDE SEQUENCE [LARGE SCALE GENOMIC DNA]</scope>
    <source>
        <strain evidence="1 2">YZ-8</strain>
    </source>
</reference>
<evidence type="ECO:0000313" key="1">
    <source>
        <dbReference type="EMBL" id="AYJ86706.1"/>
    </source>
</evidence>
<protein>
    <submittedName>
        <fullName evidence="1">Uncharacterized protein</fullName>
    </submittedName>
</protein>
<organism evidence="1 2">
    <name type="scientific">Sphingomonas paeninsulae</name>
    <dbReference type="NCBI Taxonomy" id="2319844"/>
    <lineage>
        <taxon>Bacteria</taxon>
        <taxon>Pseudomonadati</taxon>
        <taxon>Pseudomonadota</taxon>
        <taxon>Alphaproteobacteria</taxon>
        <taxon>Sphingomonadales</taxon>
        <taxon>Sphingomonadaceae</taxon>
        <taxon>Sphingomonas</taxon>
    </lineage>
</organism>
<dbReference type="AlphaFoldDB" id="A0A494TLK4"/>